<organism evidence="1 2">
    <name type="scientific">Avena sativa</name>
    <name type="common">Oat</name>
    <dbReference type="NCBI Taxonomy" id="4498"/>
    <lineage>
        <taxon>Eukaryota</taxon>
        <taxon>Viridiplantae</taxon>
        <taxon>Streptophyta</taxon>
        <taxon>Embryophyta</taxon>
        <taxon>Tracheophyta</taxon>
        <taxon>Spermatophyta</taxon>
        <taxon>Magnoliopsida</taxon>
        <taxon>Liliopsida</taxon>
        <taxon>Poales</taxon>
        <taxon>Poaceae</taxon>
        <taxon>BOP clade</taxon>
        <taxon>Pooideae</taxon>
        <taxon>Poodae</taxon>
        <taxon>Poeae</taxon>
        <taxon>Poeae Chloroplast Group 1 (Aveneae type)</taxon>
        <taxon>Aveninae</taxon>
        <taxon>Avena</taxon>
    </lineage>
</organism>
<keyword evidence="2" id="KW-1185">Reference proteome</keyword>
<dbReference type="Proteomes" id="UP001732700">
    <property type="component" value="Chromosome 6C"/>
</dbReference>
<dbReference type="EnsemblPlants" id="AVESA.00010b.r2.6CG1079520.1">
    <property type="protein sequence ID" value="AVESA.00010b.r2.6CG1079520.1.CDS"/>
    <property type="gene ID" value="AVESA.00010b.r2.6CG1079520"/>
</dbReference>
<evidence type="ECO:0000313" key="1">
    <source>
        <dbReference type="EnsemblPlants" id="AVESA.00010b.r2.6CG1079520.1.CDS"/>
    </source>
</evidence>
<reference evidence="1" key="2">
    <citation type="submission" date="2025-09" db="UniProtKB">
        <authorList>
            <consortium name="EnsemblPlants"/>
        </authorList>
    </citation>
    <scope>IDENTIFICATION</scope>
</reference>
<protein>
    <submittedName>
        <fullName evidence="1">Uncharacterized protein</fullName>
    </submittedName>
</protein>
<reference evidence="1" key="1">
    <citation type="submission" date="2021-05" db="EMBL/GenBank/DDBJ databases">
        <authorList>
            <person name="Scholz U."/>
            <person name="Mascher M."/>
            <person name="Fiebig A."/>
        </authorList>
    </citation>
    <scope>NUCLEOTIDE SEQUENCE [LARGE SCALE GENOMIC DNA]</scope>
</reference>
<evidence type="ECO:0000313" key="2">
    <source>
        <dbReference type="Proteomes" id="UP001732700"/>
    </source>
</evidence>
<proteinExistence type="predicted"/>
<accession>A0ACD5Z323</accession>
<sequence>MRSPSPRLGLWAALLAAAALLAVGGGGVAAAEGAEEAYVTLLYGDEFVLGVRVLGKSIRDTGTRRDLVVLVSDGVSEYSRKLLQADGFIVKHITLLANPNQVRPTRFWGVYTKLKIFNMTSYRKVVYLDADTIVVKSIEDLFNCGKFCANLKHSERMNSGVMVVEPSEPLFKDMMNKVDSLPSYTGGDQGFLNSYYADFANSRVYDPNNPLTPEPETQRLSTLYNADVGLYMLANKWMVDEKELRVIHYTLGPLKPWDWWTGWLVKPVAIWQNTRQNLEESLPGTGRGKNPRDQLVVTILFILPFCMLLCGYYGSCFQTNKELLSISTLCAFARQARYKYKSEEALPSYSTVGVASSSFGISNQKLSNGAHLKLPSYFGAITVLVCFTCAFLSLAFAFIIIPRQAMPWTGLLLMFEWTFMAFFLLFRSYLRFVCRWGSCSANHGYSSLDSSENHVGTGHQRNTSDCDADSAFYWMGMAAISATAVLSPTVFGITAIFAKLGLMVAGGVVLASFMTYASEHLAMSAFVKGQRDRLKHPER</sequence>
<name>A0ACD5Z323_AVESA</name>